<evidence type="ECO:0000256" key="2">
    <source>
        <dbReference type="ARBA" id="ARBA00022475"/>
    </source>
</evidence>
<keyword evidence="6 12" id="KW-1133">Transmembrane helix</keyword>
<keyword evidence="3" id="KW-0488">Methylation</keyword>
<feature type="transmembrane region" description="Helical" evidence="12">
    <location>
        <begin position="12"/>
        <end position="31"/>
    </location>
</feature>
<keyword evidence="5 12" id="KW-0812">Transmembrane</keyword>
<evidence type="ECO:0000256" key="11">
    <source>
        <dbReference type="SAM" id="Coils"/>
    </source>
</evidence>
<dbReference type="GO" id="GO:0007165">
    <property type="term" value="P:signal transduction"/>
    <property type="evidence" value="ECO:0007669"/>
    <property type="project" value="UniProtKB-KW"/>
</dbReference>
<feature type="transmembrane region" description="Helical" evidence="12">
    <location>
        <begin position="292"/>
        <end position="315"/>
    </location>
</feature>
<dbReference type="Pfam" id="PF00672">
    <property type="entry name" value="HAMP"/>
    <property type="match status" value="1"/>
</dbReference>
<evidence type="ECO:0000256" key="12">
    <source>
        <dbReference type="SAM" id="Phobius"/>
    </source>
</evidence>
<evidence type="ECO:0000256" key="6">
    <source>
        <dbReference type="ARBA" id="ARBA00022989"/>
    </source>
</evidence>
<sequence>MINLAKLQIKTAVAGTMVLALFFTTLFSSMININQFSSMFYDVTENEHLPNVVSRAKEQIRAELQVPITLSQGIAQNTLLQSWLQNGESTEQLNDITGYFNRFIQENGALQVFWVSSKTNKYYTEAGLFKTVSTSVPRDDWFFDILAKKQDLGLSIDVDEKSGKLTLFVNVIAKTLAGEPLGVAGLGYDVSTITELVKSTKVGETGYMFLVGNEGNITAHHDSSLIDKQMSSISIYQNILQQVISAKGDFNLIESKIENKDMYVAVTELSEMDWKLVAILPKAEIDNKVSSVVWLSIGVSLLIAVIFIGLSFMVAKQVSRSVQDVGDKLLTMSGNGGDLTSRLDDSYNNEVGHLATGFNAIMSRFADLVVEIKTAEQAINQGVIQLNGFSGKSVEYAQNQRGQTEQVATAMTEMGHTISEVSSVAHKTATDTESAMADTHETNEVIDQVSTTMGILASSMGQTEQAIADLASQAESINSVVEAISSISQQTNLLALNAAIEAARAGEQGRGFAVVADEVRTLASRTQDSTTEIRSQIEQLQEAASQSLNAIREGAKSSTELAKRAQDATQALASIRAKFDSISDGNHQVASATEEQSSVVEHINQSAQSIADTAAMVHTNAENEKQEILNLQEQAEHMKQIVSQFKV</sequence>
<keyword evidence="8 10" id="KW-0807">Transducer</keyword>
<dbReference type="CDD" id="cd11386">
    <property type="entry name" value="MCP_signal"/>
    <property type="match status" value="1"/>
</dbReference>
<evidence type="ECO:0000256" key="1">
    <source>
        <dbReference type="ARBA" id="ARBA00004651"/>
    </source>
</evidence>
<keyword evidence="16" id="KW-1185">Reference proteome</keyword>
<dbReference type="PROSITE" id="PS50111">
    <property type="entry name" value="CHEMOTAXIS_TRANSDUC_2"/>
    <property type="match status" value="1"/>
</dbReference>
<dbReference type="SMART" id="SM00283">
    <property type="entry name" value="MA"/>
    <property type="match status" value="1"/>
</dbReference>
<dbReference type="AlphaFoldDB" id="A0A7X0NF14"/>
<keyword evidence="7 12" id="KW-0472">Membrane</keyword>
<dbReference type="GO" id="GO:0005886">
    <property type="term" value="C:plasma membrane"/>
    <property type="evidence" value="ECO:0007669"/>
    <property type="project" value="UniProtKB-SubCell"/>
</dbReference>
<gene>
    <name evidence="15" type="ORF">HNQ55_000717</name>
</gene>
<evidence type="ECO:0000256" key="5">
    <source>
        <dbReference type="ARBA" id="ARBA00022692"/>
    </source>
</evidence>
<keyword evidence="11" id="KW-0175">Coiled coil</keyword>
<dbReference type="PANTHER" id="PTHR32089:SF39">
    <property type="entry name" value="METHYL-ACCEPTING CHEMOTAXIS PROTEIN HLYB"/>
    <property type="match status" value="1"/>
</dbReference>
<feature type="domain" description="Methyl-accepting transducer" evidence="13">
    <location>
        <begin position="375"/>
        <end position="611"/>
    </location>
</feature>
<evidence type="ECO:0000256" key="7">
    <source>
        <dbReference type="ARBA" id="ARBA00023136"/>
    </source>
</evidence>
<evidence type="ECO:0000259" key="13">
    <source>
        <dbReference type="PROSITE" id="PS50111"/>
    </source>
</evidence>
<name>A0A7X0NF14_9GAMM</name>
<accession>A0A7X0NF14</accession>
<evidence type="ECO:0000313" key="16">
    <source>
        <dbReference type="Proteomes" id="UP000537141"/>
    </source>
</evidence>
<protein>
    <submittedName>
        <fullName evidence="15">Methyl-accepting chemotaxis protein</fullName>
    </submittedName>
</protein>
<dbReference type="Proteomes" id="UP000537141">
    <property type="component" value="Unassembled WGS sequence"/>
</dbReference>
<dbReference type="PANTHER" id="PTHR32089">
    <property type="entry name" value="METHYL-ACCEPTING CHEMOTAXIS PROTEIN MCPB"/>
    <property type="match status" value="1"/>
</dbReference>
<dbReference type="CDD" id="cd12912">
    <property type="entry name" value="PDC2_MCP_like"/>
    <property type="match status" value="1"/>
</dbReference>
<dbReference type="Gene3D" id="3.30.450.20">
    <property type="entry name" value="PAS domain"/>
    <property type="match status" value="1"/>
</dbReference>
<dbReference type="GO" id="GO:0006935">
    <property type="term" value="P:chemotaxis"/>
    <property type="evidence" value="ECO:0007669"/>
    <property type="project" value="UniProtKB-KW"/>
</dbReference>
<organism evidence="15 16">
    <name type="scientific">Thalassotalea piscium</name>
    <dbReference type="NCBI Taxonomy" id="1230533"/>
    <lineage>
        <taxon>Bacteria</taxon>
        <taxon>Pseudomonadati</taxon>
        <taxon>Pseudomonadota</taxon>
        <taxon>Gammaproteobacteria</taxon>
        <taxon>Alteromonadales</taxon>
        <taxon>Colwelliaceae</taxon>
        <taxon>Thalassotalea</taxon>
    </lineage>
</organism>
<dbReference type="InterPro" id="IPR033479">
    <property type="entry name" value="dCache_1"/>
</dbReference>
<evidence type="ECO:0000256" key="9">
    <source>
        <dbReference type="ARBA" id="ARBA00029447"/>
    </source>
</evidence>
<dbReference type="Pfam" id="PF02743">
    <property type="entry name" value="dCache_1"/>
    <property type="match status" value="1"/>
</dbReference>
<keyword evidence="2" id="KW-1003">Cell membrane</keyword>
<dbReference type="EMBL" id="JACHHU010000003">
    <property type="protein sequence ID" value="MBB6542239.1"/>
    <property type="molecule type" value="Genomic_DNA"/>
</dbReference>
<proteinExistence type="inferred from homology"/>
<evidence type="ECO:0000259" key="14">
    <source>
        <dbReference type="PROSITE" id="PS50885"/>
    </source>
</evidence>
<comment type="caution">
    <text evidence="15">The sequence shown here is derived from an EMBL/GenBank/DDBJ whole genome shotgun (WGS) entry which is preliminary data.</text>
</comment>
<feature type="coiled-coil region" evidence="11">
    <location>
        <begin position="614"/>
        <end position="641"/>
    </location>
</feature>
<dbReference type="Gene3D" id="1.10.287.950">
    <property type="entry name" value="Methyl-accepting chemotaxis protein"/>
    <property type="match status" value="1"/>
</dbReference>
<dbReference type="SUPFAM" id="SSF58104">
    <property type="entry name" value="Methyl-accepting chemotaxis protein (MCP) signaling domain"/>
    <property type="match status" value="1"/>
</dbReference>
<comment type="subcellular location">
    <subcellularLocation>
        <location evidence="1">Cell membrane</location>
        <topology evidence="1">Multi-pass membrane protein</topology>
    </subcellularLocation>
</comment>
<keyword evidence="4" id="KW-0145">Chemotaxis</keyword>
<feature type="domain" description="HAMP" evidence="14">
    <location>
        <begin position="316"/>
        <end position="370"/>
    </location>
</feature>
<evidence type="ECO:0000313" key="15">
    <source>
        <dbReference type="EMBL" id="MBB6542239.1"/>
    </source>
</evidence>
<dbReference type="Pfam" id="PF00015">
    <property type="entry name" value="MCPsignal"/>
    <property type="match status" value="1"/>
</dbReference>
<dbReference type="PROSITE" id="PS50885">
    <property type="entry name" value="HAMP"/>
    <property type="match status" value="1"/>
</dbReference>
<evidence type="ECO:0000256" key="3">
    <source>
        <dbReference type="ARBA" id="ARBA00022481"/>
    </source>
</evidence>
<comment type="similarity">
    <text evidence="9">Belongs to the methyl-accepting chemotaxis (MCP) protein family.</text>
</comment>
<dbReference type="InterPro" id="IPR003660">
    <property type="entry name" value="HAMP_dom"/>
</dbReference>
<dbReference type="RefSeq" id="WP_184422647.1">
    <property type="nucleotide sequence ID" value="NZ_AP027362.1"/>
</dbReference>
<dbReference type="FunFam" id="1.10.287.950:FF:000001">
    <property type="entry name" value="Methyl-accepting chemotaxis sensory transducer"/>
    <property type="match status" value="1"/>
</dbReference>
<evidence type="ECO:0000256" key="10">
    <source>
        <dbReference type="PROSITE-ProRule" id="PRU00284"/>
    </source>
</evidence>
<evidence type="ECO:0000256" key="4">
    <source>
        <dbReference type="ARBA" id="ARBA00022500"/>
    </source>
</evidence>
<dbReference type="InterPro" id="IPR004089">
    <property type="entry name" value="MCPsignal_dom"/>
</dbReference>
<evidence type="ECO:0000256" key="8">
    <source>
        <dbReference type="ARBA" id="ARBA00023224"/>
    </source>
</evidence>
<reference evidence="15 16" key="1">
    <citation type="submission" date="2020-08" db="EMBL/GenBank/DDBJ databases">
        <title>Genomic Encyclopedia of Type Strains, Phase IV (KMG-IV): sequencing the most valuable type-strain genomes for metagenomic binning, comparative biology and taxonomic classification.</title>
        <authorList>
            <person name="Goeker M."/>
        </authorList>
    </citation>
    <scope>NUCLEOTIDE SEQUENCE [LARGE SCALE GENOMIC DNA]</scope>
    <source>
        <strain evidence="15 16">DSM 26287</strain>
    </source>
</reference>